<gene>
    <name evidence="2" type="ORF">DES52_10621</name>
</gene>
<proteinExistence type="predicted"/>
<dbReference type="EMBL" id="QJSX01000006">
    <property type="protein sequence ID" value="PYE54059.1"/>
    <property type="molecule type" value="Genomic_DNA"/>
</dbReference>
<evidence type="ECO:0000313" key="2">
    <source>
        <dbReference type="EMBL" id="PYE54059.1"/>
    </source>
</evidence>
<organism evidence="2 3">
    <name type="scientific">Deinococcus yavapaiensis KR-236</name>
    <dbReference type="NCBI Taxonomy" id="694435"/>
    <lineage>
        <taxon>Bacteria</taxon>
        <taxon>Thermotogati</taxon>
        <taxon>Deinococcota</taxon>
        <taxon>Deinococci</taxon>
        <taxon>Deinococcales</taxon>
        <taxon>Deinococcaceae</taxon>
        <taxon>Deinococcus</taxon>
    </lineage>
</organism>
<keyword evidence="3" id="KW-1185">Reference proteome</keyword>
<dbReference type="Proteomes" id="UP000248326">
    <property type="component" value="Unassembled WGS sequence"/>
</dbReference>
<dbReference type="InterPro" id="IPR036661">
    <property type="entry name" value="Luciferase-like_sf"/>
</dbReference>
<name>A0A318SN25_9DEIO</name>
<evidence type="ECO:0000256" key="1">
    <source>
        <dbReference type="SAM" id="MobiDB-lite"/>
    </source>
</evidence>
<comment type="caution">
    <text evidence="2">The sequence shown here is derived from an EMBL/GenBank/DDBJ whole genome shotgun (WGS) entry which is preliminary data.</text>
</comment>
<dbReference type="GO" id="GO:0016705">
    <property type="term" value="F:oxidoreductase activity, acting on paired donors, with incorporation or reduction of molecular oxygen"/>
    <property type="evidence" value="ECO:0007669"/>
    <property type="project" value="InterPro"/>
</dbReference>
<dbReference type="AlphaFoldDB" id="A0A318SN25"/>
<dbReference type="Gene3D" id="3.20.20.30">
    <property type="entry name" value="Luciferase-like domain"/>
    <property type="match status" value="1"/>
</dbReference>
<sequence length="115" mass="12537">MAVTPFESPRDIVAHGVLDPHPDVVGTPTEVADFLQDWFERGAADAFILSLDATHDHLTAFVDQMVPILQENLVVPPQYSIDPNVPVKPHSRSRSTAHGPLYSPVAARPHPSQEG</sequence>
<evidence type="ECO:0008006" key="4">
    <source>
        <dbReference type="Google" id="ProtNLM"/>
    </source>
</evidence>
<protein>
    <recommendedName>
        <fullName evidence="4">Luciferase-like monooxygenase</fullName>
    </recommendedName>
</protein>
<accession>A0A318SN25</accession>
<dbReference type="SUPFAM" id="SSF51679">
    <property type="entry name" value="Bacterial luciferase-like"/>
    <property type="match status" value="1"/>
</dbReference>
<feature type="region of interest" description="Disordered" evidence="1">
    <location>
        <begin position="79"/>
        <end position="115"/>
    </location>
</feature>
<evidence type="ECO:0000313" key="3">
    <source>
        <dbReference type="Proteomes" id="UP000248326"/>
    </source>
</evidence>
<reference evidence="2 3" key="1">
    <citation type="submission" date="2018-06" db="EMBL/GenBank/DDBJ databases">
        <title>Genomic Encyclopedia of Type Strains, Phase IV (KMG-IV): sequencing the most valuable type-strain genomes for metagenomic binning, comparative biology and taxonomic classification.</title>
        <authorList>
            <person name="Goeker M."/>
        </authorList>
    </citation>
    <scope>NUCLEOTIDE SEQUENCE [LARGE SCALE GENOMIC DNA]</scope>
    <source>
        <strain evidence="2 3">DSM 18048</strain>
    </source>
</reference>